<gene>
    <name evidence="1" type="ORF">FPZ43_15245</name>
</gene>
<proteinExistence type="predicted"/>
<comment type="caution">
    <text evidence="1">The sequence shown here is derived from an EMBL/GenBank/DDBJ whole genome shotgun (WGS) entry which is preliminary data.</text>
</comment>
<dbReference type="OrthoDB" id="799469at2"/>
<dbReference type="Proteomes" id="UP000320042">
    <property type="component" value="Unassembled WGS sequence"/>
</dbReference>
<keyword evidence="2" id="KW-1185">Reference proteome</keyword>
<organism evidence="1 2">
    <name type="scientific">Mucilaginibacter pallidiroseus</name>
    <dbReference type="NCBI Taxonomy" id="2599295"/>
    <lineage>
        <taxon>Bacteria</taxon>
        <taxon>Pseudomonadati</taxon>
        <taxon>Bacteroidota</taxon>
        <taxon>Sphingobacteriia</taxon>
        <taxon>Sphingobacteriales</taxon>
        <taxon>Sphingobacteriaceae</taxon>
        <taxon>Mucilaginibacter</taxon>
    </lineage>
</organism>
<dbReference type="EMBL" id="VOEJ01000007">
    <property type="protein sequence ID" value="TWR26508.1"/>
    <property type="molecule type" value="Genomic_DNA"/>
</dbReference>
<dbReference type="AlphaFoldDB" id="A0A563U598"/>
<accession>A0A563U598</accession>
<name>A0A563U598_9SPHI</name>
<dbReference type="RefSeq" id="WP_146382788.1">
    <property type="nucleotide sequence ID" value="NZ_VOEJ01000007.1"/>
</dbReference>
<evidence type="ECO:0000313" key="1">
    <source>
        <dbReference type="EMBL" id="TWR26508.1"/>
    </source>
</evidence>
<reference evidence="1 2" key="1">
    <citation type="submission" date="2019-07" db="EMBL/GenBank/DDBJ databases">
        <authorList>
            <person name="Kim J."/>
        </authorList>
    </citation>
    <scope>NUCLEOTIDE SEQUENCE [LARGE SCALE GENOMIC DNA]</scope>
    <source>
        <strain evidence="2">dk17</strain>
    </source>
</reference>
<sequence>MGETFTNLNALTNQAQVKEVDVHLQENLEADDVIFYHAIRAELDLLKKNPQPQTVHNILNYSKSLR</sequence>
<protein>
    <submittedName>
        <fullName evidence="1">Uncharacterized protein</fullName>
    </submittedName>
</protein>
<evidence type="ECO:0000313" key="2">
    <source>
        <dbReference type="Proteomes" id="UP000320042"/>
    </source>
</evidence>